<dbReference type="RefSeq" id="WP_221218953.1">
    <property type="nucleotide sequence ID" value="NZ_JACHWU010000001.1"/>
</dbReference>
<evidence type="ECO:0000313" key="2">
    <source>
        <dbReference type="Proteomes" id="UP000550714"/>
    </source>
</evidence>
<dbReference type="Proteomes" id="UP000550714">
    <property type="component" value="Unassembled WGS sequence"/>
</dbReference>
<gene>
    <name evidence="1" type="ORF">FHS23_000983</name>
</gene>
<keyword evidence="2" id="KW-1185">Reference proteome</keyword>
<sequence length="222" mass="25475">MSADHQTTEAVFAAMSRARMSNYLAACDGDETAALELYTWNSQVSAAFWETLGHVEVALRNAIAARLQLRHLHRRRTGSWLDDRHQELDPKARHDIRKARNRVRKKHKPVSDGQTIAELTFGFWRFLLAKQYNTGIWPDLARGFPHAPDKARHTVEHPVKSLHEFRNRLAHHEPVWDKPLAAHHQDTCDVLGYIDPGLAAWVDKNCRISELLLICPVTRPHP</sequence>
<evidence type="ECO:0008006" key="3">
    <source>
        <dbReference type="Google" id="ProtNLM"/>
    </source>
</evidence>
<name>A0A839RWG1_9PSEU</name>
<dbReference type="EMBL" id="JACHWU010000001">
    <property type="protein sequence ID" value="MBB3049988.1"/>
    <property type="molecule type" value="Genomic_DNA"/>
</dbReference>
<dbReference type="Pfam" id="PF07751">
    <property type="entry name" value="Abi_2"/>
    <property type="match status" value="1"/>
</dbReference>
<comment type="caution">
    <text evidence="1">The sequence shown here is derived from an EMBL/GenBank/DDBJ whole genome shotgun (WGS) entry which is preliminary data.</text>
</comment>
<dbReference type="InterPro" id="IPR011664">
    <property type="entry name" value="Abi_system_AbiD/AbiF-like"/>
</dbReference>
<accession>A0A839RWG1</accession>
<reference evidence="1 2" key="1">
    <citation type="submission" date="2020-08" db="EMBL/GenBank/DDBJ databases">
        <title>Genomic Encyclopedia of Type Strains, Phase III (KMG-III): the genomes of soil and plant-associated and newly described type strains.</title>
        <authorList>
            <person name="Whitman W."/>
        </authorList>
    </citation>
    <scope>NUCLEOTIDE SEQUENCE [LARGE SCALE GENOMIC DNA]</scope>
    <source>
        <strain evidence="1 2">CECT 8577</strain>
    </source>
</reference>
<organism evidence="1 2">
    <name type="scientific">Prauserella isguenensis</name>
    <dbReference type="NCBI Taxonomy" id="1470180"/>
    <lineage>
        <taxon>Bacteria</taxon>
        <taxon>Bacillati</taxon>
        <taxon>Actinomycetota</taxon>
        <taxon>Actinomycetes</taxon>
        <taxon>Pseudonocardiales</taxon>
        <taxon>Pseudonocardiaceae</taxon>
        <taxon>Prauserella</taxon>
    </lineage>
</organism>
<protein>
    <recommendedName>
        <fullName evidence="3">Abi-like protein</fullName>
    </recommendedName>
</protein>
<evidence type="ECO:0000313" key="1">
    <source>
        <dbReference type="EMBL" id="MBB3049988.1"/>
    </source>
</evidence>
<proteinExistence type="predicted"/>
<dbReference type="AlphaFoldDB" id="A0A839RWG1"/>